<dbReference type="PROSITE" id="PS51462">
    <property type="entry name" value="NUDIX"/>
    <property type="match status" value="1"/>
</dbReference>
<keyword evidence="7" id="KW-1185">Reference proteome</keyword>
<dbReference type="Proteomes" id="UP001227126">
    <property type="component" value="Unassembled WGS sequence"/>
</dbReference>
<dbReference type="RefSeq" id="WP_284486204.1">
    <property type="nucleotide sequence ID" value="NZ_JASNJE010000017.1"/>
</dbReference>
<sequence length="146" mass="16704">MEFSGAKLALFLGDDLVVIRRDDRQDIPWPDHWDLPGGGREGNETPRDCALRETREEVGLTVDADAITWANSYQRPHGTVWFFAAHLPYRTRDLIRFGSEGQGWRLMTPDDYCDHPKAVPHFAEQLRHYLAQNGSSRPLDGKTPRC</sequence>
<evidence type="ECO:0000313" key="7">
    <source>
        <dbReference type="Proteomes" id="UP001227126"/>
    </source>
</evidence>
<evidence type="ECO:0000313" key="6">
    <source>
        <dbReference type="EMBL" id="MDK3074272.1"/>
    </source>
</evidence>
<reference evidence="6 7" key="1">
    <citation type="submission" date="2023-05" db="EMBL/GenBank/DDBJ databases">
        <title>Sedimentitalea sp. nov. JM2-8.</title>
        <authorList>
            <person name="Huang J."/>
        </authorList>
    </citation>
    <scope>NUCLEOTIDE SEQUENCE [LARGE SCALE GENOMIC DNA]</scope>
    <source>
        <strain evidence="6 7">JM2-8</strain>
    </source>
</reference>
<dbReference type="PRINTS" id="PR00502">
    <property type="entry name" value="NUDIXFAMILY"/>
</dbReference>
<evidence type="ECO:0000256" key="2">
    <source>
        <dbReference type="ARBA" id="ARBA00022801"/>
    </source>
</evidence>
<dbReference type="CDD" id="cd04682">
    <property type="entry name" value="NUDIX_Hydrolase"/>
    <property type="match status" value="1"/>
</dbReference>
<evidence type="ECO:0000256" key="1">
    <source>
        <dbReference type="ARBA" id="ARBA00001946"/>
    </source>
</evidence>
<dbReference type="InterPro" id="IPR020476">
    <property type="entry name" value="Nudix_hydrolase"/>
</dbReference>
<dbReference type="InterPro" id="IPR020084">
    <property type="entry name" value="NUDIX_hydrolase_CS"/>
</dbReference>
<organism evidence="6 7">
    <name type="scientific">Sedimentitalea xiamensis</name>
    <dbReference type="NCBI Taxonomy" id="3050037"/>
    <lineage>
        <taxon>Bacteria</taxon>
        <taxon>Pseudomonadati</taxon>
        <taxon>Pseudomonadota</taxon>
        <taxon>Alphaproteobacteria</taxon>
        <taxon>Rhodobacterales</taxon>
        <taxon>Paracoccaceae</taxon>
        <taxon>Sedimentitalea</taxon>
    </lineage>
</organism>
<dbReference type="InterPro" id="IPR000086">
    <property type="entry name" value="NUDIX_hydrolase_dom"/>
</dbReference>
<evidence type="ECO:0000256" key="4">
    <source>
        <dbReference type="RuleBase" id="RU003476"/>
    </source>
</evidence>
<comment type="caution">
    <text evidence="6">The sequence shown here is derived from an EMBL/GenBank/DDBJ whole genome shotgun (WGS) entry which is preliminary data.</text>
</comment>
<comment type="similarity">
    <text evidence="4">Belongs to the Nudix hydrolase family.</text>
</comment>
<dbReference type="PANTHER" id="PTHR43046:SF12">
    <property type="entry name" value="GDP-MANNOSE MANNOSYL HYDROLASE"/>
    <property type="match status" value="1"/>
</dbReference>
<dbReference type="Pfam" id="PF00293">
    <property type="entry name" value="NUDIX"/>
    <property type="match status" value="1"/>
</dbReference>
<accession>A0ABT7FGM7</accession>
<dbReference type="PROSITE" id="PS00893">
    <property type="entry name" value="NUDIX_BOX"/>
    <property type="match status" value="1"/>
</dbReference>
<keyword evidence="3" id="KW-0460">Magnesium</keyword>
<dbReference type="EMBL" id="JASNJE010000017">
    <property type="protein sequence ID" value="MDK3074272.1"/>
    <property type="molecule type" value="Genomic_DNA"/>
</dbReference>
<proteinExistence type="inferred from homology"/>
<dbReference type="GO" id="GO:0016787">
    <property type="term" value="F:hydrolase activity"/>
    <property type="evidence" value="ECO:0007669"/>
    <property type="project" value="UniProtKB-KW"/>
</dbReference>
<evidence type="ECO:0000259" key="5">
    <source>
        <dbReference type="PROSITE" id="PS51462"/>
    </source>
</evidence>
<gene>
    <name evidence="6" type="ORF">QO034_14235</name>
</gene>
<protein>
    <submittedName>
        <fullName evidence="6">NUDIX hydrolase</fullName>
    </submittedName>
</protein>
<dbReference type="InterPro" id="IPR015797">
    <property type="entry name" value="NUDIX_hydrolase-like_dom_sf"/>
</dbReference>
<dbReference type="SUPFAM" id="SSF55811">
    <property type="entry name" value="Nudix"/>
    <property type="match status" value="1"/>
</dbReference>
<comment type="cofactor">
    <cofactor evidence="1">
        <name>Mg(2+)</name>
        <dbReference type="ChEBI" id="CHEBI:18420"/>
    </cofactor>
</comment>
<name>A0ABT7FGM7_9RHOB</name>
<evidence type="ECO:0000256" key="3">
    <source>
        <dbReference type="ARBA" id="ARBA00022842"/>
    </source>
</evidence>
<dbReference type="Gene3D" id="3.90.79.10">
    <property type="entry name" value="Nucleoside Triphosphate Pyrophosphohydrolase"/>
    <property type="match status" value="1"/>
</dbReference>
<keyword evidence="2 4" id="KW-0378">Hydrolase</keyword>
<feature type="domain" description="Nudix hydrolase" evidence="5">
    <location>
        <begin position="1"/>
        <end position="132"/>
    </location>
</feature>
<dbReference type="PANTHER" id="PTHR43046">
    <property type="entry name" value="GDP-MANNOSE MANNOSYL HYDROLASE"/>
    <property type="match status" value="1"/>
</dbReference>